<dbReference type="PANTHER" id="PTHR22930:SF236">
    <property type="entry name" value="PROTEIN ALP1-LIKE-RELATED"/>
    <property type="match status" value="1"/>
</dbReference>
<comment type="cofactor">
    <cofactor evidence="1">
        <name>a divalent metal cation</name>
        <dbReference type="ChEBI" id="CHEBI:60240"/>
    </cofactor>
</comment>
<dbReference type="GO" id="GO:0004518">
    <property type="term" value="F:nuclease activity"/>
    <property type="evidence" value="ECO:0007669"/>
    <property type="project" value="UniProtKB-KW"/>
</dbReference>
<dbReference type="Ensembl" id="ENSPKIT00000019633.1">
    <property type="protein sequence ID" value="ENSPKIP00000038640.1"/>
    <property type="gene ID" value="ENSPKIG00000016343.1"/>
</dbReference>
<evidence type="ECO:0000256" key="1">
    <source>
        <dbReference type="ARBA" id="ARBA00001968"/>
    </source>
</evidence>
<evidence type="ECO:0000256" key="5">
    <source>
        <dbReference type="ARBA" id="ARBA00022723"/>
    </source>
</evidence>
<reference evidence="9" key="2">
    <citation type="submission" date="2025-09" db="UniProtKB">
        <authorList>
            <consortium name="Ensembl"/>
        </authorList>
    </citation>
    <scope>IDENTIFICATION</scope>
</reference>
<name>A0A3B3T7L1_9TELE</name>
<keyword evidence="10" id="KW-1185">Reference proteome</keyword>
<dbReference type="Pfam" id="PF13359">
    <property type="entry name" value="DDE_Tnp_4"/>
    <property type="match status" value="1"/>
</dbReference>
<evidence type="ECO:0000256" key="3">
    <source>
        <dbReference type="ARBA" id="ARBA00006958"/>
    </source>
</evidence>
<dbReference type="GeneTree" id="ENSGT00940000163250"/>
<reference evidence="9" key="1">
    <citation type="submission" date="2025-08" db="UniProtKB">
        <authorList>
            <consortium name="Ensembl"/>
        </authorList>
    </citation>
    <scope>IDENTIFICATION</scope>
</reference>
<evidence type="ECO:0000256" key="6">
    <source>
        <dbReference type="ARBA" id="ARBA00022801"/>
    </source>
</evidence>
<keyword evidence="7" id="KW-0539">Nucleus</keyword>
<evidence type="ECO:0000256" key="4">
    <source>
        <dbReference type="ARBA" id="ARBA00022722"/>
    </source>
</evidence>
<dbReference type="OrthoDB" id="2668416at2759"/>
<comment type="similarity">
    <text evidence="3">Belongs to the HARBI1 family.</text>
</comment>
<dbReference type="KEGG" id="pki:111847405"/>
<dbReference type="InterPro" id="IPR045249">
    <property type="entry name" value="HARBI1-like"/>
</dbReference>
<dbReference type="PANTHER" id="PTHR22930">
    <property type="match status" value="1"/>
</dbReference>
<evidence type="ECO:0000313" key="10">
    <source>
        <dbReference type="Proteomes" id="UP000261540"/>
    </source>
</evidence>
<keyword evidence="6" id="KW-0378">Hydrolase</keyword>
<organism evidence="9 10">
    <name type="scientific">Paramormyrops kingsleyae</name>
    <dbReference type="NCBI Taxonomy" id="1676925"/>
    <lineage>
        <taxon>Eukaryota</taxon>
        <taxon>Metazoa</taxon>
        <taxon>Chordata</taxon>
        <taxon>Craniata</taxon>
        <taxon>Vertebrata</taxon>
        <taxon>Euteleostomi</taxon>
        <taxon>Actinopterygii</taxon>
        <taxon>Neopterygii</taxon>
        <taxon>Teleostei</taxon>
        <taxon>Osteoglossocephala</taxon>
        <taxon>Osteoglossomorpha</taxon>
        <taxon>Osteoglossiformes</taxon>
        <taxon>Mormyridae</taxon>
        <taxon>Paramormyrops</taxon>
    </lineage>
</organism>
<evidence type="ECO:0000313" key="9">
    <source>
        <dbReference type="Ensembl" id="ENSPKIP00000038640.1"/>
    </source>
</evidence>
<dbReference type="InterPro" id="IPR027806">
    <property type="entry name" value="HARBI1_dom"/>
</dbReference>
<dbReference type="GO" id="GO:0016787">
    <property type="term" value="F:hydrolase activity"/>
    <property type="evidence" value="ECO:0007669"/>
    <property type="project" value="UniProtKB-KW"/>
</dbReference>
<evidence type="ECO:0000259" key="8">
    <source>
        <dbReference type="Pfam" id="PF13359"/>
    </source>
</evidence>
<keyword evidence="4" id="KW-0540">Nuclease</keyword>
<proteinExistence type="inferred from homology"/>
<sequence length="427" mass="48625">MAGDEVPRPLILLLMYLLMKRRKDMNDAEAKRRNEVRRRIAHRQHFLQRQRRMLMMLIAYSTSCPCNHRTRVWTTIKCSDWWERVVMNEFQPHDWLEKFRMSKDTFLFLCGKLKARLAKRDTHLRPALPVEKRVAVALWRLATNVEYGTIGALFGMGRSTVCKCVREVCHGIAALLGPAFLRPPGLQELDEAAGLFERRWGFPHCVGVVGSLHVPIVTPSGNTACYRNSAGWLSVVLQGTVNGLGQFWDVCSCFPGSTEDSVILQNSTLWAAATGGALSPQPPRPLMGRPLQYLLLGTEAYPLQTWLLKRYPPSQRLTPGQQAFNERLNRTRGILDATFLRLKARWQCLHKHNDCGLDLVPSMILACCILHNVCEVHRDSVLDEWLEEVSRHRCPQPCASLPVTAEDPAAEEVRSLFCEHLLQQQNE</sequence>
<evidence type="ECO:0000256" key="7">
    <source>
        <dbReference type="ARBA" id="ARBA00023242"/>
    </source>
</evidence>
<accession>A0A3B3T7L1</accession>
<dbReference type="Proteomes" id="UP000261540">
    <property type="component" value="Unplaced"/>
</dbReference>
<comment type="subcellular location">
    <subcellularLocation>
        <location evidence="2">Nucleus</location>
    </subcellularLocation>
</comment>
<dbReference type="AlphaFoldDB" id="A0A3B3T7L1"/>
<keyword evidence="5" id="KW-0479">Metal-binding</keyword>
<evidence type="ECO:0000256" key="2">
    <source>
        <dbReference type="ARBA" id="ARBA00004123"/>
    </source>
</evidence>
<feature type="domain" description="DDE Tnp4" evidence="8">
    <location>
        <begin position="211"/>
        <end position="372"/>
    </location>
</feature>
<dbReference type="GO" id="GO:0046872">
    <property type="term" value="F:metal ion binding"/>
    <property type="evidence" value="ECO:0007669"/>
    <property type="project" value="UniProtKB-KW"/>
</dbReference>
<protein>
    <submittedName>
        <fullName evidence="9">Protein ANTAGONIST OF LIKE HETEROCHROMATIN PROTEIN 1-like</fullName>
    </submittedName>
</protein>
<dbReference type="GO" id="GO:0005634">
    <property type="term" value="C:nucleus"/>
    <property type="evidence" value="ECO:0007669"/>
    <property type="project" value="UniProtKB-SubCell"/>
</dbReference>